<sequence>MASDAGPSRPQAPQRCDSPLSHATGVHRPSGGAPPRLRTLARAQIFNDASPAAPPMRRRSSILSDFSLDDTRHSVFSSTDNLLLPRVTSNEAGADDEPSHWQSLPLAFAILPPLAGLLFHNGSAFVTDVLLLGLAAIFLNWSVRLPWNWYYSALAVQVVDEADDVPMSTIIEDSEDEGNEHVVSTSPETVPEDMPGDDVPKQRTPPEPPAGKDAALKELRKHEYWALLLCFLGPMMGAYLLHAIRSQLSRPSESLISNYNLTIFLLAAELRPCSHLIKLMQARTLHLQRVVKPGEESAANKKQEELGLVELSKRVDEMEGHFAERATYNSSEVSKERESSAQLADNVRLSLQPQVDALNRAVRRYERRATTQTLQTEARLQDLEKRLQDALALAAAAAKNSQKPSFATNTLTRATRLFILPFQMAWMVGSYPFQIVNTMFARTKSFLFDPRPRRKRSQARSADPGRVPFRSGRRSS</sequence>
<feature type="region of interest" description="Disordered" evidence="2">
    <location>
        <begin position="450"/>
        <end position="476"/>
    </location>
</feature>
<protein>
    <submittedName>
        <fullName evidence="4">Uncharacterized protein</fullName>
    </submittedName>
</protein>
<evidence type="ECO:0000256" key="1">
    <source>
        <dbReference type="SAM" id="Coils"/>
    </source>
</evidence>
<evidence type="ECO:0000313" key="4">
    <source>
        <dbReference type="EMBL" id="KAF2452297.1"/>
    </source>
</evidence>
<evidence type="ECO:0000313" key="5">
    <source>
        <dbReference type="Proteomes" id="UP000799766"/>
    </source>
</evidence>
<dbReference type="PANTHER" id="PTHR42032:SF1">
    <property type="entry name" value="YALI0E30679P"/>
    <property type="match status" value="1"/>
</dbReference>
<dbReference type="Proteomes" id="UP000799766">
    <property type="component" value="Unassembled WGS sequence"/>
</dbReference>
<evidence type="ECO:0000256" key="2">
    <source>
        <dbReference type="SAM" id="MobiDB-lite"/>
    </source>
</evidence>
<feature type="transmembrane region" description="Helical" evidence="3">
    <location>
        <begin position="224"/>
        <end position="244"/>
    </location>
</feature>
<name>A0A6A6NLB2_9PEZI</name>
<keyword evidence="3" id="KW-0812">Transmembrane</keyword>
<keyword evidence="5" id="KW-1185">Reference proteome</keyword>
<keyword evidence="3" id="KW-0472">Membrane</keyword>
<feature type="region of interest" description="Disordered" evidence="2">
    <location>
        <begin position="170"/>
        <end position="212"/>
    </location>
</feature>
<reference evidence="4" key="1">
    <citation type="journal article" date="2020" name="Stud. Mycol.">
        <title>101 Dothideomycetes genomes: a test case for predicting lifestyles and emergence of pathogens.</title>
        <authorList>
            <person name="Haridas S."/>
            <person name="Albert R."/>
            <person name="Binder M."/>
            <person name="Bloem J."/>
            <person name="Labutti K."/>
            <person name="Salamov A."/>
            <person name="Andreopoulos B."/>
            <person name="Baker S."/>
            <person name="Barry K."/>
            <person name="Bills G."/>
            <person name="Bluhm B."/>
            <person name="Cannon C."/>
            <person name="Castanera R."/>
            <person name="Culley D."/>
            <person name="Daum C."/>
            <person name="Ezra D."/>
            <person name="Gonzalez J."/>
            <person name="Henrissat B."/>
            <person name="Kuo A."/>
            <person name="Liang C."/>
            <person name="Lipzen A."/>
            <person name="Lutzoni F."/>
            <person name="Magnuson J."/>
            <person name="Mondo S."/>
            <person name="Nolan M."/>
            <person name="Ohm R."/>
            <person name="Pangilinan J."/>
            <person name="Park H.-J."/>
            <person name="Ramirez L."/>
            <person name="Alfaro M."/>
            <person name="Sun H."/>
            <person name="Tritt A."/>
            <person name="Yoshinaga Y."/>
            <person name="Zwiers L.-H."/>
            <person name="Turgeon B."/>
            <person name="Goodwin S."/>
            <person name="Spatafora J."/>
            <person name="Crous P."/>
            <person name="Grigoriev I."/>
        </authorList>
    </citation>
    <scope>NUCLEOTIDE SEQUENCE</scope>
    <source>
        <strain evidence="4">ATCC 16933</strain>
    </source>
</reference>
<organism evidence="4 5">
    <name type="scientific">Lineolata rhizophorae</name>
    <dbReference type="NCBI Taxonomy" id="578093"/>
    <lineage>
        <taxon>Eukaryota</taxon>
        <taxon>Fungi</taxon>
        <taxon>Dikarya</taxon>
        <taxon>Ascomycota</taxon>
        <taxon>Pezizomycotina</taxon>
        <taxon>Dothideomycetes</taxon>
        <taxon>Dothideomycetes incertae sedis</taxon>
        <taxon>Lineolatales</taxon>
        <taxon>Lineolataceae</taxon>
        <taxon>Lineolata</taxon>
    </lineage>
</organism>
<evidence type="ECO:0000256" key="3">
    <source>
        <dbReference type="SAM" id="Phobius"/>
    </source>
</evidence>
<keyword evidence="3" id="KW-1133">Transmembrane helix</keyword>
<feature type="coiled-coil region" evidence="1">
    <location>
        <begin position="373"/>
        <end position="400"/>
    </location>
</feature>
<dbReference type="AlphaFoldDB" id="A0A6A6NLB2"/>
<feature type="region of interest" description="Disordered" evidence="2">
    <location>
        <begin position="1"/>
        <end position="36"/>
    </location>
</feature>
<dbReference type="PANTHER" id="PTHR42032">
    <property type="entry name" value="YALI0E30679P"/>
    <property type="match status" value="1"/>
</dbReference>
<keyword evidence="1" id="KW-0175">Coiled coil</keyword>
<dbReference type="EMBL" id="MU001712">
    <property type="protein sequence ID" value="KAF2452297.1"/>
    <property type="molecule type" value="Genomic_DNA"/>
</dbReference>
<dbReference type="OrthoDB" id="5422510at2759"/>
<feature type="transmembrane region" description="Helical" evidence="3">
    <location>
        <begin position="124"/>
        <end position="143"/>
    </location>
</feature>
<accession>A0A6A6NLB2</accession>
<gene>
    <name evidence="4" type="ORF">BDY21DRAFT_367887</name>
</gene>
<proteinExistence type="predicted"/>